<protein>
    <submittedName>
        <fullName evidence="3">KxDL motif-containing protein 1</fullName>
    </submittedName>
</protein>
<dbReference type="GO" id="GO:0099078">
    <property type="term" value="C:BORC complex"/>
    <property type="evidence" value="ECO:0007669"/>
    <property type="project" value="TreeGrafter"/>
</dbReference>
<name>A0AA35VYA6_GEOBA</name>
<keyword evidence="4" id="KW-1185">Reference proteome</keyword>
<dbReference type="AlphaFoldDB" id="A0AA35VYA6"/>
<comment type="caution">
    <text evidence="3">The sequence shown here is derived from an EMBL/GenBank/DDBJ whole genome shotgun (WGS) entry which is preliminary data.</text>
</comment>
<dbReference type="Pfam" id="PF10241">
    <property type="entry name" value="KxDL"/>
    <property type="match status" value="1"/>
</dbReference>
<proteinExistence type="inferred from homology"/>
<evidence type="ECO:0000256" key="1">
    <source>
        <dbReference type="ARBA" id="ARBA00005913"/>
    </source>
</evidence>
<gene>
    <name evidence="3" type="ORF">GBAR_LOCUS2441</name>
</gene>
<dbReference type="Proteomes" id="UP001174909">
    <property type="component" value="Unassembled WGS sequence"/>
</dbReference>
<sequence>MAASAEVSKEREGHLCDGFLDRLSGLINKENVHLILSEQDGMLETLEVANEKLSHLNALSEKCFDLHVAEFRTYTQTLTSMKRELDSVFRRIRLLKSRVAMQYPEAYTKTQASLQAELDEKERLEEEEENR</sequence>
<reference evidence="3" key="1">
    <citation type="submission" date="2023-03" db="EMBL/GenBank/DDBJ databases">
        <authorList>
            <person name="Steffen K."/>
            <person name="Cardenas P."/>
        </authorList>
    </citation>
    <scope>NUCLEOTIDE SEQUENCE</scope>
</reference>
<dbReference type="InterPro" id="IPR039843">
    <property type="entry name" value="KXD1-like"/>
</dbReference>
<evidence type="ECO:0000313" key="4">
    <source>
        <dbReference type="Proteomes" id="UP001174909"/>
    </source>
</evidence>
<dbReference type="PANTHER" id="PTHR13511:SF0">
    <property type="entry name" value="KXDL MOTIF-CONTAINING PROTEIN 1"/>
    <property type="match status" value="1"/>
</dbReference>
<dbReference type="InterPro" id="IPR019371">
    <property type="entry name" value="KxDL_dom"/>
</dbReference>
<dbReference type="GO" id="GO:0032418">
    <property type="term" value="P:lysosome localization"/>
    <property type="evidence" value="ECO:0007669"/>
    <property type="project" value="TreeGrafter"/>
</dbReference>
<organism evidence="3 4">
    <name type="scientific">Geodia barretti</name>
    <name type="common">Barrett's horny sponge</name>
    <dbReference type="NCBI Taxonomy" id="519541"/>
    <lineage>
        <taxon>Eukaryota</taxon>
        <taxon>Metazoa</taxon>
        <taxon>Porifera</taxon>
        <taxon>Demospongiae</taxon>
        <taxon>Heteroscleromorpha</taxon>
        <taxon>Tetractinellida</taxon>
        <taxon>Astrophorina</taxon>
        <taxon>Geodiidae</taxon>
        <taxon>Geodia</taxon>
    </lineage>
</organism>
<accession>A0AA35VYA6</accession>
<dbReference type="PANTHER" id="PTHR13511">
    <property type="entry name" value="KXDL MOTIF-CONTAINING PROTEIN 1"/>
    <property type="match status" value="1"/>
</dbReference>
<evidence type="ECO:0000259" key="2">
    <source>
        <dbReference type="Pfam" id="PF10241"/>
    </source>
</evidence>
<feature type="domain" description="KxDL" evidence="2">
    <location>
        <begin position="22"/>
        <end position="107"/>
    </location>
</feature>
<evidence type="ECO:0000313" key="3">
    <source>
        <dbReference type="EMBL" id="CAI7998445.1"/>
    </source>
</evidence>
<comment type="similarity">
    <text evidence="1">Belongs to the KXD1 family.</text>
</comment>
<dbReference type="EMBL" id="CASHTH010000349">
    <property type="protein sequence ID" value="CAI7998445.1"/>
    <property type="molecule type" value="Genomic_DNA"/>
</dbReference>